<comment type="similarity">
    <text evidence="2">Belongs to the SID1 family.</text>
</comment>
<keyword evidence="7" id="KW-0325">Glycoprotein</keyword>
<dbReference type="GO" id="GO:0005764">
    <property type="term" value="C:lysosome"/>
    <property type="evidence" value="ECO:0007669"/>
    <property type="project" value="TreeGrafter"/>
</dbReference>
<feature type="transmembrane region" description="Helical" evidence="8">
    <location>
        <begin position="499"/>
        <end position="519"/>
    </location>
</feature>
<dbReference type="OrthoDB" id="416618at2759"/>
<evidence type="ECO:0000256" key="6">
    <source>
        <dbReference type="ARBA" id="ARBA00023136"/>
    </source>
</evidence>
<feature type="transmembrane region" description="Helical" evidence="8">
    <location>
        <begin position="608"/>
        <end position="631"/>
    </location>
</feature>
<dbReference type="Pfam" id="PF13965">
    <property type="entry name" value="SID-1_RNA_chan"/>
    <property type="match status" value="1"/>
</dbReference>
<feature type="signal peptide" evidence="9">
    <location>
        <begin position="1"/>
        <end position="19"/>
    </location>
</feature>
<gene>
    <name evidence="10" type="ORF">CAMP_LOCUS18234</name>
</gene>
<dbReference type="GO" id="GO:0003725">
    <property type="term" value="F:double-stranded RNA binding"/>
    <property type="evidence" value="ECO:0007669"/>
    <property type="project" value="TreeGrafter"/>
</dbReference>
<dbReference type="EMBL" id="CANHGI010000006">
    <property type="protein sequence ID" value="CAI5455597.1"/>
    <property type="molecule type" value="Genomic_DNA"/>
</dbReference>
<evidence type="ECO:0000313" key="10">
    <source>
        <dbReference type="EMBL" id="CAI5455597.1"/>
    </source>
</evidence>
<keyword evidence="6 8" id="KW-0472">Membrane</keyword>
<organism evidence="10 11">
    <name type="scientific">Caenorhabditis angaria</name>
    <dbReference type="NCBI Taxonomy" id="860376"/>
    <lineage>
        <taxon>Eukaryota</taxon>
        <taxon>Metazoa</taxon>
        <taxon>Ecdysozoa</taxon>
        <taxon>Nematoda</taxon>
        <taxon>Chromadorea</taxon>
        <taxon>Rhabditida</taxon>
        <taxon>Rhabditina</taxon>
        <taxon>Rhabditomorpha</taxon>
        <taxon>Rhabditoidea</taxon>
        <taxon>Rhabditidae</taxon>
        <taxon>Peloderinae</taxon>
        <taxon>Caenorhabditis</taxon>
    </lineage>
</organism>
<dbReference type="InterPro" id="IPR025958">
    <property type="entry name" value="SID1_TM_fam"/>
</dbReference>
<evidence type="ECO:0000256" key="9">
    <source>
        <dbReference type="SAM" id="SignalP"/>
    </source>
</evidence>
<protein>
    <recommendedName>
        <fullName evidence="12">SID1 transmembrane family member 1</fullName>
    </recommendedName>
</protein>
<feature type="transmembrane region" description="Helical" evidence="8">
    <location>
        <begin position="637"/>
        <end position="659"/>
    </location>
</feature>
<dbReference type="AlphaFoldDB" id="A0A9P1J3J5"/>
<dbReference type="PANTHER" id="PTHR12185">
    <property type="entry name" value="SID1 TRANSMEMBRANE FAMILY MEMEBER"/>
    <property type="match status" value="1"/>
</dbReference>
<feature type="transmembrane region" description="Helical" evidence="8">
    <location>
        <begin position="556"/>
        <end position="576"/>
    </location>
</feature>
<feature type="transmembrane region" description="Helical" evidence="8">
    <location>
        <begin position="419"/>
        <end position="443"/>
    </location>
</feature>
<evidence type="ECO:0000313" key="11">
    <source>
        <dbReference type="Proteomes" id="UP001152747"/>
    </source>
</evidence>
<keyword evidence="4 9" id="KW-0732">Signal</keyword>
<feature type="chain" id="PRO_5040336755" description="SID1 transmembrane family member 1" evidence="9">
    <location>
        <begin position="20"/>
        <end position="755"/>
    </location>
</feature>
<dbReference type="PANTHER" id="PTHR12185:SF14">
    <property type="entry name" value="CHOLESTEROL UPTAKE PROTEIN 1"/>
    <property type="match status" value="1"/>
</dbReference>
<comment type="subcellular location">
    <subcellularLocation>
        <location evidence="1">Membrane</location>
        <topology evidence="1">Multi-pass membrane protein</topology>
    </subcellularLocation>
</comment>
<evidence type="ECO:0000256" key="2">
    <source>
        <dbReference type="ARBA" id="ARBA00006618"/>
    </source>
</evidence>
<feature type="transmembrane region" description="Helical" evidence="8">
    <location>
        <begin position="268"/>
        <end position="292"/>
    </location>
</feature>
<comment type="caution">
    <text evidence="10">The sequence shown here is derived from an EMBL/GenBank/DDBJ whole genome shotgun (WGS) entry which is preliminary data.</text>
</comment>
<feature type="transmembrane region" description="Helical" evidence="8">
    <location>
        <begin position="531"/>
        <end position="550"/>
    </location>
</feature>
<evidence type="ECO:0008006" key="12">
    <source>
        <dbReference type="Google" id="ProtNLM"/>
    </source>
</evidence>
<evidence type="ECO:0000256" key="5">
    <source>
        <dbReference type="ARBA" id="ARBA00022989"/>
    </source>
</evidence>
<keyword evidence="3 8" id="KW-0812">Transmembrane</keyword>
<evidence type="ECO:0000256" key="8">
    <source>
        <dbReference type="SAM" id="Phobius"/>
    </source>
</evidence>
<dbReference type="Proteomes" id="UP001152747">
    <property type="component" value="Unassembled WGS sequence"/>
</dbReference>
<proteinExistence type="inferred from homology"/>
<keyword evidence="5 8" id="KW-1133">Transmembrane helix</keyword>
<name>A0A9P1J3J5_9PELO</name>
<evidence type="ECO:0000256" key="7">
    <source>
        <dbReference type="ARBA" id="ARBA00023180"/>
    </source>
</evidence>
<feature type="transmembrane region" description="Helical" evidence="8">
    <location>
        <begin position="372"/>
        <end position="393"/>
    </location>
</feature>
<accession>A0A9P1J3J5</accession>
<evidence type="ECO:0000256" key="1">
    <source>
        <dbReference type="ARBA" id="ARBA00004141"/>
    </source>
</evidence>
<feature type="transmembrane region" description="Helical" evidence="8">
    <location>
        <begin position="721"/>
        <end position="739"/>
    </location>
</feature>
<evidence type="ECO:0000256" key="3">
    <source>
        <dbReference type="ARBA" id="ARBA00022692"/>
    </source>
</evidence>
<keyword evidence="11" id="KW-1185">Reference proteome</keyword>
<dbReference type="GO" id="GO:0051033">
    <property type="term" value="F:RNA transmembrane transporter activity"/>
    <property type="evidence" value="ECO:0007669"/>
    <property type="project" value="TreeGrafter"/>
</dbReference>
<evidence type="ECO:0000256" key="4">
    <source>
        <dbReference type="ARBA" id="ARBA00022729"/>
    </source>
</evidence>
<sequence>MSANLVLVLFLLIFGHISSQKVIQGKWNHIYNEESGKNASLTIFRFPVLKNNMVARVAVECEQSTSRNPVLVVFREKTAILSLQVPTIVQNYEYSKVERTLCPFNDVEENEVLTIEISSFSPVPYSFKAFEVENFQLEMNERRLVKASASEPIYFQYNIPQGLDSVVIHISSNSTECMMVSVQKIGCPVFDLANNVISTGSHQTMTTSASMVVERSDMDSFYVIFVVNPNDNLCSEMQDIVPVRPTKTRIRSKMFNVTIESAASVNDYIFPIGVTALCIITVYFLSIVYIIFDNKSEAQFFRASYVLLDEDRNYERIRIRVQEEIMMEDPDLADWDLLPDCYDKMVIRAKAKLCVYDLSMKEWKHREKKYKVYWITLATIGLFYGLPVVQLVLTWQNTVRLSGDLDLCWYNFRCARPYWGFFAINNLISNSGYIFFGLLLIIINKSRESRYRDHVLMVPRLEDEYGLPQHGGLMTAIGIAVMFEGIMSASYHICPSDSNYQFDTSFMYVIGMLGMLKIYQLRHPDINANAHVAFAVVAAFILIAMGGVYLHNFAFWAIFAVVYMFTILAVSVEFYFKGIWKFNLREQWNTFRYSIAASKRCSFLVPAYLGRFCILALANLINFSFLIYGVLHRPRDFASFLLLPFIANLFLYLVYYMCMKVGYRESVHPRGWMLLLLSAISWTIAGYFFLHAVSDWSRTPAKSRELNSPCLVLQFYDNHDMWHFFSSLAIFFSFILINRMDDDLALVLRDDIIVF</sequence>
<feature type="transmembrane region" description="Helical" evidence="8">
    <location>
        <begin position="671"/>
        <end position="690"/>
    </location>
</feature>
<reference evidence="10" key="1">
    <citation type="submission" date="2022-11" db="EMBL/GenBank/DDBJ databases">
        <authorList>
            <person name="Kikuchi T."/>
        </authorList>
    </citation>
    <scope>NUCLEOTIDE SEQUENCE</scope>
    <source>
        <strain evidence="10">PS1010</strain>
    </source>
</reference>
<dbReference type="GO" id="GO:0005886">
    <property type="term" value="C:plasma membrane"/>
    <property type="evidence" value="ECO:0007669"/>
    <property type="project" value="TreeGrafter"/>
</dbReference>
<feature type="transmembrane region" description="Helical" evidence="8">
    <location>
        <begin position="473"/>
        <end position="493"/>
    </location>
</feature>